<evidence type="ECO:0000256" key="3">
    <source>
        <dbReference type="ARBA" id="ARBA00023004"/>
    </source>
</evidence>
<feature type="region of interest" description="Disordered" evidence="4">
    <location>
        <begin position="216"/>
        <end position="237"/>
    </location>
</feature>
<dbReference type="AlphaFoldDB" id="A0A4U7AVF3"/>
<proteinExistence type="predicted"/>
<dbReference type="Proteomes" id="UP000308133">
    <property type="component" value="Unassembled WGS sequence"/>
</dbReference>
<organism evidence="6 7">
    <name type="scientific">Elsinoe australis</name>
    <dbReference type="NCBI Taxonomy" id="40998"/>
    <lineage>
        <taxon>Eukaryota</taxon>
        <taxon>Fungi</taxon>
        <taxon>Dikarya</taxon>
        <taxon>Ascomycota</taxon>
        <taxon>Pezizomycotina</taxon>
        <taxon>Dothideomycetes</taxon>
        <taxon>Dothideomycetidae</taxon>
        <taxon>Myriangiales</taxon>
        <taxon>Elsinoaceae</taxon>
        <taxon>Elsinoe</taxon>
    </lineage>
</organism>
<evidence type="ECO:0000256" key="1">
    <source>
        <dbReference type="ARBA" id="ARBA00022617"/>
    </source>
</evidence>
<dbReference type="EMBL" id="PTQR01000074">
    <property type="protein sequence ID" value="TKX22119.1"/>
    <property type="molecule type" value="Genomic_DNA"/>
</dbReference>
<comment type="caution">
    <text evidence="6">The sequence shown here is derived from an EMBL/GenBank/DDBJ whole genome shotgun (WGS) entry which is preliminary data.</text>
</comment>
<keyword evidence="5" id="KW-0812">Transmembrane</keyword>
<dbReference type="Gene3D" id="1.20.910.10">
    <property type="entry name" value="Heme oxygenase-like"/>
    <property type="match status" value="1"/>
</dbReference>
<accession>A0A4U7AVF3</accession>
<feature type="transmembrane region" description="Helical" evidence="5">
    <location>
        <begin position="355"/>
        <end position="374"/>
    </location>
</feature>
<sequence length="388" mass="42506">MATSMAPPEVPERLLSPLPPAAAETLPFRINAATRNIHTSLNKLVTARLALAIPPYTSDPTLYLHGIHIFAQLYFTFEDSWQDLICAHLSASSPSFPSPSVSQDTTDLPSQIHTEQLRSFLATLIPPTLWRIQRLESDIAYLSKHLSTSLPDPDANPLLQELKSHITASTSDRPHVLLAYSWVLYMAIFSGGRWIRSQLRAAGPTFWGHPASPASILKPTPAPTAPEPPSKDALPAPETTCEQGISLFSFSGPQDGEDIKSFFKEKFAQADTVLSETEKEDVVTEASWIFEACIRLVADLDGKLGTLERVEKKAKKEKMEKGMPEGMRRFLPEGSETGQMINPTIFPGSYVTKGLDPFAAMLAIAIGIGGWYLLHSWGVVGQGLLKGF</sequence>
<keyword evidence="5" id="KW-0472">Membrane</keyword>
<dbReference type="SUPFAM" id="SSF48613">
    <property type="entry name" value="Heme oxygenase-like"/>
    <property type="match status" value="1"/>
</dbReference>
<dbReference type="PANTHER" id="PTHR10720">
    <property type="entry name" value="HEME OXYGENASE"/>
    <property type="match status" value="1"/>
</dbReference>
<evidence type="ECO:0000256" key="4">
    <source>
        <dbReference type="SAM" id="MobiDB-lite"/>
    </source>
</evidence>
<dbReference type="InterPro" id="IPR016053">
    <property type="entry name" value="Haem_Oase-like"/>
</dbReference>
<dbReference type="PANTHER" id="PTHR10720:SF0">
    <property type="entry name" value="HEME OXYGENASE"/>
    <property type="match status" value="1"/>
</dbReference>
<protein>
    <submittedName>
        <fullName evidence="6">Heme oxygenase-like protein</fullName>
    </submittedName>
</protein>
<name>A0A4U7AVF3_9PEZI</name>
<keyword evidence="2" id="KW-0479">Metal-binding</keyword>
<evidence type="ECO:0000313" key="7">
    <source>
        <dbReference type="Proteomes" id="UP000308133"/>
    </source>
</evidence>
<dbReference type="GO" id="GO:0046872">
    <property type="term" value="F:metal ion binding"/>
    <property type="evidence" value="ECO:0007669"/>
    <property type="project" value="UniProtKB-KW"/>
</dbReference>
<evidence type="ECO:0000313" key="6">
    <source>
        <dbReference type="EMBL" id="TKX22119.1"/>
    </source>
</evidence>
<evidence type="ECO:0000256" key="5">
    <source>
        <dbReference type="SAM" id="Phobius"/>
    </source>
</evidence>
<dbReference type="InterPro" id="IPR002051">
    <property type="entry name" value="Haem_Oase"/>
</dbReference>
<dbReference type="InterPro" id="IPR016084">
    <property type="entry name" value="Haem_Oase-like_multi-hlx"/>
</dbReference>
<dbReference type="CDD" id="cd19165">
    <property type="entry name" value="HemeO"/>
    <property type="match status" value="1"/>
</dbReference>
<reference evidence="6 7" key="1">
    <citation type="submission" date="2018-02" db="EMBL/GenBank/DDBJ databases">
        <title>Draft genome sequences of Elsinoe sp., causing black scab on jojoba.</title>
        <authorList>
            <person name="Stodart B."/>
            <person name="Jeffress S."/>
            <person name="Ash G."/>
            <person name="Arun Chinnappa K."/>
        </authorList>
    </citation>
    <scope>NUCLEOTIDE SEQUENCE [LARGE SCALE GENOMIC DNA]</scope>
    <source>
        <strain evidence="6 7">Hillstone_2</strain>
    </source>
</reference>
<dbReference type="GO" id="GO:0004392">
    <property type="term" value="F:heme oxygenase (decyclizing) activity"/>
    <property type="evidence" value="ECO:0007669"/>
    <property type="project" value="InterPro"/>
</dbReference>
<keyword evidence="3" id="KW-0408">Iron</keyword>
<keyword evidence="1" id="KW-0349">Heme</keyword>
<dbReference type="Pfam" id="PF01126">
    <property type="entry name" value="Heme_oxygenase"/>
    <property type="match status" value="1"/>
</dbReference>
<keyword evidence="5" id="KW-1133">Transmembrane helix</keyword>
<gene>
    <name evidence="6" type="ORF">C1H76_5752</name>
</gene>
<evidence type="ECO:0000256" key="2">
    <source>
        <dbReference type="ARBA" id="ARBA00022723"/>
    </source>
</evidence>
<dbReference type="GO" id="GO:0006788">
    <property type="term" value="P:heme oxidation"/>
    <property type="evidence" value="ECO:0007669"/>
    <property type="project" value="InterPro"/>
</dbReference>